<evidence type="ECO:0000313" key="6">
    <source>
        <dbReference type="EMBL" id="WYJ88455.1"/>
    </source>
</evidence>
<evidence type="ECO:0000256" key="4">
    <source>
        <dbReference type="RuleBase" id="RU003690"/>
    </source>
</evidence>
<evidence type="ECO:0000313" key="7">
    <source>
        <dbReference type="Proteomes" id="UP000195141"/>
    </source>
</evidence>
<gene>
    <name evidence="6" type="ORF">A5888_000174</name>
    <name evidence="5" type="ORF">A5888_000219</name>
</gene>
<dbReference type="PANTHER" id="PTHR10353:SF139">
    <property type="entry name" value="6-PHOSPHO-BETA-GLUCOSIDASE GMUD"/>
    <property type="match status" value="1"/>
</dbReference>
<dbReference type="Proteomes" id="UP000195141">
    <property type="component" value="Chromosome"/>
</dbReference>
<sequence>MREFSKAFLWGAAASAPQTEGHSLRNGKSASTWDEWFKLAPEKFNEQQGPEDTSNVYEEYHEDIQRMKELGMNSYRTSIAWTRLLPDGHTINQEGAAFYKSYFSELKANGIEPIINLFHFDMPWWLMDKGGWEVRESVEAFAFYAKTAFDLFGDTVTYWTTFNEPLVHIECGYLYGYHYPAIVDFKKAIQVGYHTLMAHVRAVEEFRRLQNDSGQIGIILNISPAYPKSQSAEDLKAKELADLFNTSSFLDPAVHGTIPKKLIAVLKENGLIPVTEEQDKALIKANTVDFIGLNYYQPRRVQAPTDTHFPAETPEDFYLPYDLPGKRINPYRGWEIYPEALYDVAVMMKEHYNNIPWYVSENGMGVAEEEGFMDEHGMIQDDYRIDFMKEHLRELHKGIQAGSNCFGYHTWTFVDCWSWLNGYRNRYGFYRVAIEDDFKRSLKKSGLWYKELIEKNGFSD</sequence>
<dbReference type="Gene3D" id="3.20.20.80">
    <property type="entry name" value="Glycosidases"/>
    <property type="match status" value="1"/>
</dbReference>
<proteinExistence type="inferred from homology"/>
<keyword evidence="2" id="KW-0378">Hydrolase</keyword>
<evidence type="ECO:0000313" key="5">
    <source>
        <dbReference type="EMBL" id="OTP18405.1"/>
    </source>
</evidence>
<dbReference type="Pfam" id="PF00232">
    <property type="entry name" value="Glyco_hydro_1"/>
    <property type="match status" value="1"/>
</dbReference>
<dbReference type="PRINTS" id="PR00131">
    <property type="entry name" value="GLHYDRLASE1"/>
</dbReference>
<dbReference type="RefSeq" id="WP_086347397.1">
    <property type="nucleotide sequence ID" value="NZ_CP147247.1"/>
</dbReference>
<comment type="similarity">
    <text evidence="1 4">Belongs to the glycosyl hydrolase 1 family.</text>
</comment>
<keyword evidence="3" id="KW-0326">Glycosidase</keyword>
<dbReference type="InterPro" id="IPR017853">
    <property type="entry name" value="GH"/>
</dbReference>
<evidence type="ECO:0000256" key="3">
    <source>
        <dbReference type="ARBA" id="ARBA00023295"/>
    </source>
</evidence>
<evidence type="ECO:0000256" key="1">
    <source>
        <dbReference type="ARBA" id="ARBA00010838"/>
    </source>
</evidence>
<dbReference type="GO" id="GO:0008422">
    <property type="term" value="F:beta-glucosidase activity"/>
    <property type="evidence" value="ECO:0007669"/>
    <property type="project" value="TreeGrafter"/>
</dbReference>
<dbReference type="AlphaFoldDB" id="A0A242KB53"/>
<dbReference type="GO" id="GO:0005829">
    <property type="term" value="C:cytosol"/>
    <property type="evidence" value="ECO:0007669"/>
    <property type="project" value="TreeGrafter"/>
</dbReference>
<reference evidence="6" key="3">
    <citation type="submission" date="2024-03" db="EMBL/GenBank/DDBJ databases">
        <title>The Genome Sequence of Enterococcus sp. DIV0242b.</title>
        <authorList>
            <consortium name="The Broad Institute Genomics Platform"/>
            <consortium name="The Broad Institute Microbial Omics Core"/>
            <consortium name="The Broad Institute Genomic Center for Infectious Diseases"/>
            <person name="Earl A."/>
            <person name="Manson A."/>
            <person name="Gilmore M."/>
            <person name="Schwartman J."/>
            <person name="Shea T."/>
            <person name="Abouelleil A."/>
            <person name="Cao P."/>
            <person name="Chapman S."/>
            <person name="Cusick C."/>
            <person name="Young S."/>
            <person name="Neafsey D."/>
            <person name="Nusbaum C."/>
            <person name="Birren B."/>
        </authorList>
    </citation>
    <scope>NUCLEOTIDE SEQUENCE</scope>
    <source>
        <strain evidence="6">9E7_DIV0242</strain>
    </source>
</reference>
<dbReference type="OrthoDB" id="9765195at2"/>
<accession>A0A242KB53</accession>
<dbReference type="PANTHER" id="PTHR10353">
    <property type="entry name" value="GLYCOSYL HYDROLASE"/>
    <property type="match status" value="1"/>
</dbReference>
<reference evidence="6" key="2">
    <citation type="submission" date="2017-05" db="EMBL/GenBank/DDBJ databases">
        <authorList>
            <consortium name="The Broad Institute Genomics Platform"/>
            <consortium name="The Broad Institute Genomic Center for Infectious Diseases"/>
            <person name="Earl A."/>
            <person name="Manson A."/>
            <person name="Schwartman J."/>
            <person name="Gilmore M."/>
            <person name="Abouelleil A."/>
            <person name="Cao P."/>
            <person name="Chapman S."/>
            <person name="Cusick C."/>
            <person name="Shea T."/>
            <person name="Young S."/>
            <person name="Neafsey D."/>
            <person name="Nusbaum C."/>
            <person name="Birren B."/>
        </authorList>
    </citation>
    <scope>NUCLEOTIDE SEQUENCE</scope>
    <source>
        <strain evidence="6">9E7_DIV0242</strain>
    </source>
</reference>
<organism evidence="5">
    <name type="scientific">Candidatus Enterococcus clewellii</name>
    <dbReference type="NCBI Taxonomy" id="1834193"/>
    <lineage>
        <taxon>Bacteria</taxon>
        <taxon>Bacillati</taxon>
        <taxon>Bacillota</taxon>
        <taxon>Bacilli</taxon>
        <taxon>Lactobacillales</taxon>
        <taxon>Enterococcaceae</taxon>
        <taxon>Enterococcus</taxon>
    </lineage>
</organism>
<dbReference type="EMBL" id="CP147247">
    <property type="protein sequence ID" value="WYJ88455.1"/>
    <property type="molecule type" value="Genomic_DNA"/>
</dbReference>
<evidence type="ECO:0000256" key="2">
    <source>
        <dbReference type="ARBA" id="ARBA00022801"/>
    </source>
</evidence>
<dbReference type="FunFam" id="3.20.20.80:FF:000004">
    <property type="entry name" value="Beta-glucosidase 6-phospho-beta-glucosidase"/>
    <property type="match status" value="1"/>
</dbReference>
<reference evidence="5" key="1">
    <citation type="submission" date="2017-05" db="EMBL/GenBank/DDBJ databases">
        <title>The Genome Sequence of Enterococcus sp. 9E7_DIV0242.</title>
        <authorList>
            <consortium name="The Broad Institute Genomics Platform"/>
            <consortium name="The Broad Institute Genomic Center for Infectious Diseases"/>
            <person name="Earl A."/>
            <person name="Manson A."/>
            <person name="Schwartman J."/>
            <person name="Gilmore M."/>
            <person name="Abouelleil A."/>
            <person name="Cao P."/>
            <person name="Chapman S."/>
            <person name="Cusick C."/>
            <person name="Shea T."/>
            <person name="Young S."/>
            <person name="Neafsey D."/>
            <person name="Nusbaum C."/>
            <person name="Birren B."/>
        </authorList>
    </citation>
    <scope>NUCLEOTIDE SEQUENCE [LARGE SCALE GENOMIC DNA]</scope>
    <source>
        <strain evidence="5">9E7_DIV0242</strain>
    </source>
</reference>
<name>A0A242KB53_9ENTE</name>
<dbReference type="InterPro" id="IPR001360">
    <property type="entry name" value="Glyco_hydro_1"/>
</dbReference>
<dbReference type="GO" id="GO:0016052">
    <property type="term" value="P:carbohydrate catabolic process"/>
    <property type="evidence" value="ECO:0007669"/>
    <property type="project" value="TreeGrafter"/>
</dbReference>
<dbReference type="EMBL" id="NGMM01000001">
    <property type="protein sequence ID" value="OTP18405.1"/>
    <property type="molecule type" value="Genomic_DNA"/>
</dbReference>
<protein>
    <submittedName>
        <fullName evidence="6">6-phospho-beta-glucosidase</fullName>
    </submittedName>
</protein>
<keyword evidence="7" id="KW-1185">Reference proteome</keyword>
<dbReference type="SUPFAM" id="SSF51445">
    <property type="entry name" value="(Trans)glycosidases"/>
    <property type="match status" value="1"/>
</dbReference>